<keyword evidence="2" id="KW-1185">Reference proteome</keyword>
<protein>
    <submittedName>
        <fullName evidence="1">Uncharacterized protein</fullName>
    </submittedName>
</protein>
<dbReference type="AlphaFoldDB" id="A0A101NPU0"/>
<reference evidence="1 2" key="1">
    <citation type="submission" date="2015-10" db="EMBL/GenBank/DDBJ databases">
        <title>Draft genome sequence of Streptomyces yokosukanensis DSM 40224, type strain for the species Streptomyces yokosukanensis.</title>
        <authorList>
            <person name="Ruckert C."/>
            <person name="Winkler A."/>
            <person name="Kalinowski J."/>
            <person name="Kampfer P."/>
            <person name="Glaeser S."/>
        </authorList>
    </citation>
    <scope>NUCLEOTIDE SEQUENCE [LARGE SCALE GENOMIC DNA]</scope>
    <source>
        <strain evidence="1 2">DSM 40224</strain>
    </source>
</reference>
<gene>
    <name evidence="1" type="ORF">AQI95_42060</name>
</gene>
<comment type="caution">
    <text evidence="1">The sequence shown here is derived from an EMBL/GenBank/DDBJ whole genome shotgun (WGS) entry which is preliminary data.</text>
</comment>
<evidence type="ECO:0000313" key="2">
    <source>
        <dbReference type="Proteomes" id="UP000053127"/>
    </source>
</evidence>
<accession>A0A101NPU0</accession>
<proteinExistence type="predicted"/>
<dbReference type="Proteomes" id="UP000053127">
    <property type="component" value="Unassembled WGS sequence"/>
</dbReference>
<organism evidence="1 2">
    <name type="scientific">Streptomyces yokosukanensis</name>
    <dbReference type="NCBI Taxonomy" id="67386"/>
    <lineage>
        <taxon>Bacteria</taxon>
        <taxon>Bacillati</taxon>
        <taxon>Actinomycetota</taxon>
        <taxon>Actinomycetes</taxon>
        <taxon>Kitasatosporales</taxon>
        <taxon>Streptomycetaceae</taxon>
        <taxon>Streptomyces</taxon>
    </lineage>
</organism>
<dbReference type="EMBL" id="LMWN01000085">
    <property type="protein sequence ID" value="KUM97200.1"/>
    <property type="molecule type" value="Genomic_DNA"/>
</dbReference>
<name>A0A101NPU0_9ACTN</name>
<sequence>MRLVGHVVERGRTLIDVRGGGLRRPLAYFSADGPQATEGVVPDHVRLWVRIVSHLQAEADVKGLAVQQG</sequence>
<evidence type="ECO:0000313" key="1">
    <source>
        <dbReference type="EMBL" id="KUM97200.1"/>
    </source>
</evidence>